<evidence type="ECO:0000256" key="1">
    <source>
        <dbReference type="ARBA" id="ARBA00004651"/>
    </source>
</evidence>
<dbReference type="EMBL" id="JACRSW010000009">
    <property type="protein sequence ID" value="MBC8556624.1"/>
    <property type="molecule type" value="Genomic_DNA"/>
</dbReference>
<sequence>MLKKLSKQKISDIITYGIVLVAFIVMQILINAGQISSLFEGLMVPLCTYIILAISLNLVVGVLGELSLGHAGFMCVGAFTSAFFSKCMQDTITNSIVRFLIALLIGIVVAAIFGLLIGIPVLRLNGDYLAIVTLAFGEIIKNIVNVLFIGKDSKGFHFSTKDVMALNMEPDGKVIVNGPQGITGAPKDATFFIGFILVLITLFIILNLIHSRDGRAIMAIRDNRIAAESIGINITKYKLMTFTISAAMAGAAGVLYGHNLSNLTANTNNFGYNMSINILVFVVLGGIGNIRGSIISAVVLTLLPELLRGLSDYRMLIYAIVLIVMMLFNWAPKAIEWREKYLSFKKNKKEAVK</sequence>
<feature type="transmembrane region" description="Helical" evidence="6">
    <location>
        <begin position="66"/>
        <end position="84"/>
    </location>
</feature>
<feature type="transmembrane region" description="Helical" evidence="6">
    <location>
        <begin position="315"/>
        <end position="332"/>
    </location>
</feature>
<keyword evidence="3 6" id="KW-0812">Transmembrane</keyword>
<dbReference type="Proteomes" id="UP000637513">
    <property type="component" value="Unassembled WGS sequence"/>
</dbReference>
<dbReference type="Pfam" id="PF02653">
    <property type="entry name" value="BPD_transp_2"/>
    <property type="match status" value="1"/>
</dbReference>
<reference evidence="7 8" key="1">
    <citation type="submission" date="2020-08" db="EMBL/GenBank/DDBJ databases">
        <title>Genome public.</title>
        <authorList>
            <person name="Liu C."/>
            <person name="Sun Q."/>
        </authorList>
    </citation>
    <scope>NUCLEOTIDE SEQUENCE [LARGE SCALE GENOMIC DNA]</scope>
    <source>
        <strain evidence="7 8">BX3</strain>
    </source>
</reference>
<evidence type="ECO:0000256" key="2">
    <source>
        <dbReference type="ARBA" id="ARBA00022475"/>
    </source>
</evidence>
<keyword evidence="4 6" id="KW-1133">Transmembrane helix</keyword>
<evidence type="ECO:0000256" key="6">
    <source>
        <dbReference type="SAM" id="Phobius"/>
    </source>
</evidence>
<dbReference type="PANTHER" id="PTHR30482:SF10">
    <property type="entry name" value="HIGH-AFFINITY BRANCHED-CHAIN AMINO ACID TRANSPORT PROTEIN BRAE"/>
    <property type="match status" value="1"/>
</dbReference>
<evidence type="ECO:0000256" key="5">
    <source>
        <dbReference type="ARBA" id="ARBA00023136"/>
    </source>
</evidence>
<feature type="transmembrane region" description="Helical" evidence="6">
    <location>
        <begin position="96"/>
        <end position="119"/>
    </location>
</feature>
<comment type="caution">
    <text evidence="7">The sequence shown here is derived from an EMBL/GenBank/DDBJ whole genome shotgun (WGS) entry which is preliminary data.</text>
</comment>
<name>A0ABR7MS47_9FIRM</name>
<dbReference type="PANTHER" id="PTHR30482">
    <property type="entry name" value="HIGH-AFFINITY BRANCHED-CHAIN AMINO ACID TRANSPORT SYSTEM PERMEASE"/>
    <property type="match status" value="1"/>
</dbReference>
<feature type="transmembrane region" description="Helical" evidence="6">
    <location>
        <begin position="189"/>
        <end position="209"/>
    </location>
</feature>
<evidence type="ECO:0000313" key="7">
    <source>
        <dbReference type="EMBL" id="MBC8556624.1"/>
    </source>
</evidence>
<evidence type="ECO:0000313" key="8">
    <source>
        <dbReference type="Proteomes" id="UP000637513"/>
    </source>
</evidence>
<comment type="subcellular location">
    <subcellularLocation>
        <location evidence="1">Cell membrane</location>
        <topology evidence="1">Multi-pass membrane protein</topology>
    </subcellularLocation>
</comment>
<feature type="transmembrane region" description="Helical" evidence="6">
    <location>
        <begin position="278"/>
        <end position="303"/>
    </location>
</feature>
<organism evidence="7 8">
    <name type="scientific">Jutongia hominis</name>
    <dbReference type="NCBI Taxonomy" id="2763664"/>
    <lineage>
        <taxon>Bacteria</taxon>
        <taxon>Bacillati</taxon>
        <taxon>Bacillota</taxon>
        <taxon>Clostridia</taxon>
        <taxon>Lachnospirales</taxon>
        <taxon>Lachnospiraceae</taxon>
        <taxon>Jutongia</taxon>
    </lineage>
</organism>
<accession>A0ABR7MS47</accession>
<protein>
    <submittedName>
        <fullName evidence="7">Branched-chain amino acid ABC transporter permease</fullName>
    </submittedName>
</protein>
<feature type="transmembrane region" description="Helical" evidence="6">
    <location>
        <begin position="13"/>
        <end position="30"/>
    </location>
</feature>
<proteinExistence type="predicted"/>
<evidence type="ECO:0000256" key="3">
    <source>
        <dbReference type="ARBA" id="ARBA00022692"/>
    </source>
</evidence>
<keyword evidence="8" id="KW-1185">Reference proteome</keyword>
<dbReference type="RefSeq" id="WP_249302895.1">
    <property type="nucleotide sequence ID" value="NZ_JACRSW010000009.1"/>
</dbReference>
<keyword evidence="5 6" id="KW-0472">Membrane</keyword>
<dbReference type="InterPro" id="IPR001851">
    <property type="entry name" value="ABC_transp_permease"/>
</dbReference>
<feature type="transmembrane region" description="Helical" evidence="6">
    <location>
        <begin position="42"/>
        <end position="60"/>
    </location>
</feature>
<keyword evidence="2" id="KW-1003">Cell membrane</keyword>
<dbReference type="CDD" id="cd06581">
    <property type="entry name" value="TM_PBP1_LivM_like"/>
    <property type="match status" value="1"/>
</dbReference>
<dbReference type="InterPro" id="IPR043428">
    <property type="entry name" value="LivM-like"/>
</dbReference>
<evidence type="ECO:0000256" key="4">
    <source>
        <dbReference type="ARBA" id="ARBA00022989"/>
    </source>
</evidence>
<gene>
    <name evidence="7" type="ORF">H8700_02715</name>
</gene>